<proteinExistence type="predicted"/>
<dbReference type="RefSeq" id="WP_275232326.1">
    <property type="nucleotide sequence ID" value="NZ_JARDXE010000017.1"/>
</dbReference>
<comment type="caution">
    <text evidence="1">The sequence shown here is derived from an EMBL/GenBank/DDBJ whole genome shotgun (WGS) entry which is preliminary data.</text>
</comment>
<evidence type="ECO:0000313" key="1">
    <source>
        <dbReference type="EMBL" id="MDE8648089.1"/>
    </source>
</evidence>
<organism evidence="1 2">
    <name type="scientific">Rhodococcus qingshengii</name>
    <dbReference type="NCBI Taxonomy" id="334542"/>
    <lineage>
        <taxon>Bacteria</taxon>
        <taxon>Bacillati</taxon>
        <taxon>Actinomycetota</taxon>
        <taxon>Actinomycetes</taxon>
        <taxon>Mycobacteriales</taxon>
        <taxon>Nocardiaceae</taxon>
        <taxon>Rhodococcus</taxon>
        <taxon>Rhodococcus erythropolis group</taxon>
    </lineage>
</organism>
<gene>
    <name evidence="1" type="ORF">PXH69_24220</name>
</gene>
<evidence type="ECO:0000313" key="2">
    <source>
        <dbReference type="Proteomes" id="UP001217325"/>
    </source>
</evidence>
<dbReference type="EMBL" id="JARDXE010000017">
    <property type="protein sequence ID" value="MDE8648089.1"/>
    <property type="molecule type" value="Genomic_DNA"/>
</dbReference>
<name>A0AAW6LMY7_RHOSG</name>
<dbReference type="Proteomes" id="UP001217325">
    <property type="component" value="Unassembled WGS sequence"/>
</dbReference>
<reference evidence="1" key="1">
    <citation type="submission" date="2023-02" db="EMBL/GenBank/DDBJ databases">
        <title>A novel hydrolase synthesized by Rhodococcus erythropolis HQ is responsible for the detoxification of Zearalenone.</title>
        <authorList>
            <person name="Hu J."/>
            <person name="Xu J."/>
        </authorList>
    </citation>
    <scope>NUCLEOTIDE SEQUENCE</scope>
    <source>
        <strain evidence="1">HQ</strain>
    </source>
</reference>
<sequence>MSSLWPNAAMRWWLAVPHDVLTADVHDRSKSLGWLATAWIEALVVHGPGDVQGEPVRHGLEYTGFIVDSYALDQSGRRLYDSVFLSRPKGCDKSGMAARLALFEGMGPSRFDRWARGGEQYRDPWGIGFVYTYQPGEPIGRPVKSPVIRCMATEEGQSGNTYDTIYINCTEGPLAAAMPSKSSAGLSRIALPGGGEIIPSSASGASKDGGKETFVVFDETHLYDKPELRNMYKVVSRNLRKRKKIAETWMLETTTMFEPGADSVAEKTYEVADLIRKGKFKSQRQLLDHRFGEILPADMHDEEKLRAALKDSYGDALEWNDLDGLVNEVLDPRSDIASSIRYFLNDKSSAENAWIADYEWARCGPIDGDAESFKHVQPKDVIVLGFDGSRKRKKGVTDATALIGCRVSDGCLFEIEVWEQPPGKHEGGWEVPTAAVDAKILETFQKYTVVGFYADPALWETYVAKWEAKYGKHLTVKSTQQHPIEWWMTGNRALKTVEALRKFQDAVLDGELCHDGSPTLTQHVINARRVATTRGVQIRKEHPDSPRKIDAAVAAVLAWQARLDAVAKGIGARKKKRIVRKIR</sequence>
<protein>
    <recommendedName>
        <fullName evidence="3">Terminase</fullName>
    </recommendedName>
</protein>
<evidence type="ECO:0008006" key="3">
    <source>
        <dbReference type="Google" id="ProtNLM"/>
    </source>
</evidence>
<dbReference type="AlphaFoldDB" id="A0AAW6LMY7"/>
<accession>A0AAW6LMY7</accession>